<dbReference type="InterPro" id="IPR022623">
    <property type="entry name" value="Glyco_trans_4"/>
</dbReference>
<dbReference type="CDD" id="cd03818">
    <property type="entry name" value="GT4_ExpC-like"/>
    <property type="match status" value="1"/>
</dbReference>
<dbReference type="SUPFAM" id="SSF53756">
    <property type="entry name" value="UDP-Glycosyltransferase/glycogen phosphorylase"/>
    <property type="match status" value="1"/>
</dbReference>
<dbReference type="GO" id="GO:0009103">
    <property type="term" value="P:lipopolysaccharide biosynthetic process"/>
    <property type="evidence" value="ECO:0007669"/>
    <property type="project" value="TreeGrafter"/>
</dbReference>
<evidence type="ECO:0000256" key="1">
    <source>
        <dbReference type="ARBA" id="ARBA00022679"/>
    </source>
</evidence>
<evidence type="ECO:0000259" key="2">
    <source>
        <dbReference type="Pfam" id="PF00534"/>
    </source>
</evidence>
<evidence type="ECO:0000259" key="3">
    <source>
        <dbReference type="Pfam" id="PF12000"/>
    </source>
</evidence>
<dbReference type="Pfam" id="PF12000">
    <property type="entry name" value="Glyco_trans_4_3"/>
    <property type="match status" value="1"/>
</dbReference>
<gene>
    <name evidence="4" type="ORF">HJG54_29635</name>
</gene>
<dbReference type="InterPro" id="IPR001296">
    <property type="entry name" value="Glyco_trans_1"/>
</dbReference>
<dbReference type="Pfam" id="PF00534">
    <property type="entry name" value="Glycos_transf_1"/>
    <property type="match status" value="1"/>
</dbReference>
<accession>A0AA96WMM4</accession>
<name>A0AA96WMM4_9CYAN</name>
<proteinExistence type="predicted"/>
<dbReference type="EMBL" id="CP053587">
    <property type="protein sequence ID" value="WNZ27954.1"/>
    <property type="molecule type" value="Genomic_DNA"/>
</dbReference>
<dbReference type="PANTHER" id="PTHR46401:SF2">
    <property type="entry name" value="GLYCOSYLTRANSFERASE WBBK-RELATED"/>
    <property type="match status" value="1"/>
</dbReference>
<dbReference type="PANTHER" id="PTHR46401">
    <property type="entry name" value="GLYCOSYLTRANSFERASE WBBK-RELATED"/>
    <property type="match status" value="1"/>
</dbReference>
<reference evidence="4" key="1">
    <citation type="submission" date="2020-05" db="EMBL/GenBank/DDBJ databases">
        <authorList>
            <person name="Zhu T."/>
            <person name="Keshari N."/>
            <person name="Lu X."/>
        </authorList>
    </citation>
    <scope>NUCLEOTIDE SEQUENCE</scope>
    <source>
        <strain evidence="4">NK1-12</strain>
    </source>
</reference>
<protein>
    <submittedName>
        <fullName evidence="4">Glycosyltransferase</fullName>
    </submittedName>
</protein>
<evidence type="ECO:0000313" key="4">
    <source>
        <dbReference type="EMBL" id="WNZ27954.1"/>
    </source>
</evidence>
<feature type="domain" description="Glycosyl transferase family 4" evidence="3">
    <location>
        <begin position="33"/>
        <end position="197"/>
    </location>
</feature>
<organism evidence="4">
    <name type="scientific">Leptolyngbya sp. NK1-12</name>
    <dbReference type="NCBI Taxonomy" id="2547451"/>
    <lineage>
        <taxon>Bacteria</taxon>
        <taxon>Bacillati</taxon>
        <taxon>Cyanobacteriota</taxon>
        <taxon>Cyanophyceae</taxon>
        <taxon>Leptolyngbyales</taxon>
        <taxon>Leptolyngbyaceae</taxon>
        <taxon>Leptolyngbya group</taxon>
        <taxon>Leptolyngbya</taxon>
    </lineage>
</organism>
<dbReference type="GO" id="GO:0016757">
    <property type="term" value="F:glycosyltransferase activity"/>
    <property type="evidence" value="ECO:0007669"/>
    <property type="project" value="InterPro"/>
</dbReference>
<sequence length="407" mass="46394">MTKNQAKRILLLHPNFPAQFRHLAKALAERPNYQVVFGTACKEGQISGIHKAVYSPARDVSNNIHNYVEPLEAAVLQGQAAYRMAQDLRVEGFIPDVIYGHSGWGPTLFMKDIFPSAKLLCYFEWFYHAHGSDCNFDPAYSLSADDEARVRVRNAPILLDLSACDQGLSPTDWQRQQFPSEFHPKLTVLHDGIDTHFFRPHLGATLVLPRLDLDLSHVDELVTYVARGMEPYRGFPQFIEAVALLQQQRPQCHVVIVGEDRVAYSPPRSDGKTYKQYMLETVPLDLERIHFTDSIPYSEHLQVLQASSVHVYLTYPFVLSWSMLEAMSTGCLVVASDTPPVREVIQDGFNGFLVDFFSPEQIAERIIEVLDHPTRMAEIRSQARQTILERYDLNLLLPRQIKWLNGM</sequence>
<dbReference type="AlphaFoldDB" id="A0AA96WMM4"/>
<feature type="domain" description="Glycosyl transferase family 1" evidence="2">
    <location>
        <begin position="220"/>
        <end position="385"/>
    </location>
</feature>
<keyword evidence="1" id="KW-0808">Transferase</keyword>
<dbReference type="Gene3D" id="3.40.50.2000">
    <property type="entry name" value="Glycogen Phosphorylase B"/>
    <property type="match status" value="2"/>
</dbReference>